<evidence type="ECO:0000256" key="4">
    <source>
        <dbReference type="ARBA" id="ARBA00022723"/>
    </source>
</evidence>
<dbReference type="InterPro" id="IPR001138">
    <property type="entry name" value="Zn2Cys6_DnaBD"/>
</dbReference>
<dbReference type="Proteomes" id="UP000319257">
    <property type="component" value="Unassembled WGS sequence"/>
</dbReference>
<feature type="transmembrane region" description="Helical" evidence="10">
    <location>
        <begin position="429"/>
        <end position="450"/>
    </location>
</feature>
<dbReference type="CDD" id="cd00067">
    <property type="entry name" value="GAL4"/>
    <property type="match status" value="1"/>
</dbReference>
<feature type="transmembrane region" description="Helical" evidence="10">
    <location>
        <begin position="305"/>
        <end position="327"/>
    </location>
</feature>
<dbReference type="OrthoDB" id="2250022at2759"/>
<evidence type="ECO:0000256" key="5">
    <source>
        <dbReference type="ARBA" id="ARBA00022989"/>
    </source>
</evidence>
<dbReference type="SUPFAM" id="SSF103473">
    <property type="entry name" value="MFS general substrate transporter"/>
    <property type="match status" value="1"/>
</dbReference>
<keyword evidence="8" id="KW-0175">Coiled coil</keyword>
<feature type="transmembrane region" description="Helical" evidence="10">
    <location>
        <begin position="42"/>
        <end position="58"/>
    </location>
</feature>
<keyword evidence="3 10" id="KW-0812">Transmembrane</keyword>
<dbReference type="PANTHER" id="PTHR43791:SF92">
    <property type="entry name" value="AGL026WP"/>
    <property type="match status" value="1"/>
</dbReference>
<feature type="transmembrane region" description="Helical" evidence="10">
    <location>
        <begin position="273"/>
        <end position="293"/>
    </location>
</feature>
<evidence type="ECO:0000256" key="6">
    <source>
        <dbReference type="ARBA" id="ARBA00023136"/>
    </source>
</evidence>
<feature type="transmembrane region" description="Helical" evidence="10">
    <location>
        <begin position="363"/>
        <end position="384"/>
    </location>
</feature>
<name>A0A507AXS1_9PEZI</name>
<evidence type="ECO:0000313" key="13">
    <source>
        <dbReference type="EMBL" id="TPX12443.1"/>
    </source>
</evidence>
<dbReference type="GO" id="GO:0003677">
    <property type="term" value="F:DNA binding"/>
    <property type="evidence" value="ECO:0007669"/>
    <property type="project" value="InterPro"/>
</dbReference>
<keyword evidence="14" id="KW-1185">Reference proteome</keyword>
<dbReference type="PROSITE" id="PS00463">
    <property type="entry name" value="ZN2_CY6_FUNGAL_1"/>
    <property type="match status" value="1"/>
</dbReference>
<keyword evidence="6 10" id="KW-0472">Membrane</keyword>
<reference evidence="13 14" key="1">
    <citation type="submission" date="2019-06" db="EMBL/GenBank/DDBJ databases">
        <title>Draft genome sequence of the filamentous fungus Phialemoniopsis curvata isolated from diesel fuel.</title>
        <authorList>
            <person name="Varaljay V.A."/>
            <person name="Lyon W.J."/>
            <person name="Crouch A.L."/>
            <person name="Drake C.E."/>
            <person name="Hollomon J.M."/>
            <person name="Nadeau L.J."/>
            <person name="Nunn H.S."/>
            <person name="Stevenson B.S."/>
            <person name="Bojanowski C.L."/>
            <person name="Crookes-Goodson W.J."/>
        </authorList>
    </citation>
    <scope>NUCLEOTIDE SEQUENCE [LARGE SCALE GENOMIC DNA]</scope>
    <source>
        <strain evidence="13 14">D216</strain>
    </source>
</reference>
<dbReference type="AlphaFoldDB" id="A0A507AXS1"/>
<evidence type="ECO:0000313" key="14">
    <source>
        <dbReference type="Proteomes" id="UP000319257"/>
    </source>
</evidence>
<dbReference type="PROSITE" id="PS50048">
    <property type="entry name" value="ZN2_CY6_FUNGAL_2"/>
    <property type="match status" value="1"/>
</dbReference>
<feature type="domain" description="Major facilitator superfamily (MFS) profile" evidence="12">
    <location>
        <begin position="44"/>
        <end position="451"/>
    </location>
</feature>
<dbReference type="InParanoid" id="A0A507AXS1"/>
<evidence type="ECO:0000256" key="2">
    <source>
        <dbReference type="ARBA" id="ARBA00022448"/>
    </source>
</evidence>
<evidence type="ECO:0000256" key="7">
    <source>
        <dbReference type="ARBA" id="ARBA00023242"/>
    </source>
</evidence>
<dbReference type="SMART" id="SM00066">
    <property type="entry name" value="GAL4"/>
    <property type="match status" value="1"/>
</dbReference>
<dbReference type="GO" id="GO:0022857">
    <property type="term" value="F:transmembrane transporter activity"/>
    <property type="evidence" value="ECO:0007669"/>
    <property type="project" value="InterPro"/>
</dbReference>
<dbReference type="FunFam" id="1.20.1250.20:FF:000057">
    <property type="entry name" value="MFS general substrate transporter"/>
    <property type="match status" value="1"/>
</dbReference>
<sequence>MTVTQHGASQDATPVDYVAIVSSWTPEERAAKEKKFLRKVDFRLLPILIIMYIMNYIDRGAVPQARIQGLEGDLGLQGVEYNVVLSITFVGYILMQVPSNMILTLVRPSWYLAACMIAWGVVSGASGAVHNFGGLAACRFFLGVTEAPFFAGCAFLFSGWYTRKELGLRLGIFFCAAMLSGAFGGLFAAGIAAAFKNNKIASWRWLFIIEGAATVVFAMVTAFVLPDWPATTKWLSEEEKALGVVRLIEDAGEEEEEIKVTDALKMATRDYRVWLCIIGQICVQAVASLTNFLPTLVKNFGFSTINTLLLTAPPYLVTAAFCLFNTWYSDRTSKRSPSMIFPSIVALIGIIITMSTTNTAARYFALFLMLPGTYGCFQISNAWMANIAARPQKKRAISLALNNSIGNVALVWTPYLYPASDGPRYMTAWSVNLALTVVTIGSSLFLSISLRKDNRKLDEIAGAGYNLEDGVGLKAQGIEIHHEHPTAGRPLGGVNAGAKARYDNMEATQSPPTADARQHNLDAADGDVEADDVARHDAGDVISRSSSRSKHSPKDINVPKSRLQAGGVRRTGPGRKPRACAECKKQKMKCEVLPGDHQCRNCLRRKIICVIQRGVSFEGSRDDPEQLPHVQEAYEKKLDVMQHEIQEMRQSIELLVRQGYTPHGTTPGLNTRHGVRIETPQNTTSPATTTLSSREDNTRMAMTRENSLDPVHNGDSTHGPVTVEEPMGSLYEVTRLRNIRSNKAKVIRPPREMVDGLDDFISRGVISEMEAEELYKIFHSSLNHYLWVGLEQTHPSFESVRKSSELLTATILTVTALHIPTSAETFDKCYKEFLTLISSSMFSRYHSIDDVRALCIAAFWLSEVSWKLSGHAIRIAAELNIHQSFARALEGDREHFLRARLWYMLYVCDHHFSIAYGRPPMIAESQQIREHETFLASPFADALDQRICSQVNLMQILTRIYDRFSERKLSSHADGAGMGMLAEEDFVELRNFNLEIDQWRMKWHARQASNKYIGTFPPKGIILYSYFAKLQLNSLAVRGVSLSHGRLSTERKEFANMAISAAASILTFVLEEADLRRALVGTPLYVHTMIAFASVFLMKLATKWNRIIGLNIEIGYVSHLLKRMIILLKSSITSDRHLLHHIAEGLEKMLARMPVMSSTTSSAASKTSGEEYHLEVSANYHGGDFVIGSSTDPLIQQPMAGAGHDIGRTFAHSPGWESLTVALPAQDVFADVPIMNDNMIYEAFGTESANDVYNLLTSQFSY</sequence>
<protein>
    <recommendedName>
        <fullName evidence="15">Major facilitator superfamily (MFS) profile domain-containing protein</fullName>
    </recommendedName>
</protein>
<evidence type="ECO:0000259" key="11">
    <source>
        <dbReference type="PROSITE" id="PS50048"/>
    </source>
</evidence>
<dbReference type="FunFam" id="1.20.1250.20:FF:000013">
    <property type="entry name" value="MFS general substrate transporter"/>
    <property type="match status" value="1"/>
</dbReference>
<evidence type="ECO:0000256" key="3">
    <source>
        <dbReference type="ARBA" id="ARBA00022692"/>
    </source>
</evidence>
<evidence type="ECO:0000256" key="1">
    <source>
        <dbReference type="ARBA" id="ARBA00004141"/>
    </source>
</evidence>
<dbReference type="SMART" id="SM00906">
    <property type="entry name" value="Fungal_trans"/>
    <property type="match status" value="1"/>
</dbReference>
<feature type="transmembrane region" description="Helical" evidence="10">
    <location>
        <begin position="140"/>
        <end position="158"/>
    </location>
</feature>
<evidence type="ECO:0000259" key="12">
    <source>
        <dbReference type="PROSITE" id="PS50850"/>
    </source>
</evidence>
<dbReference type="InterPro" id="IPR036259">
    <property type="entry name" value="MFS_trans_sf"/>
</dbReference>
<feature type="transmembrane region" description="Helical" evidence="10">
    <location>
        <begin position="170"/>
        <end position="193"/>
    </location>
</feature>
<dbReference type="Gene3D" id="1.20.1250.20">
    <property type="entry name" value="MFS general substrate transporter like domains"/>
    <property type="match status" value="2"/>
</dbReference>
<feature type="transmembrane region" description="Helical" evidence="10">
    <location>
        <begin position="78"/>
        <end position="97"/>
    </location>
</feature>
<feature type="transmembrane region" description="Helical" evidence="10">
    <location>
        <begin position="205"/>
        <end position="225"/>
    </location>
</feature>
<dbReference type="Gene3D" id="4.10.240.10">
    <property type="entry name" value="Zn(2)-C6 fungal-type DNA-binding domain"/>
    <property type="match status" value="1"/>
</dbReference>
<feature type="transmembrane region" description="Helical" evidence="10">
    <location>
        <begin position="339"/>
        <end position="357"/>
    </location>
</feature>
<comment type="caution">
    <text evidence="13">The sequence shown here is derived from an EMBL/GenBank/DDBJ whole genome shotgun (WGS) entry which is preliminary data.</text>
</comment>
<dbReference type="PANTHER" id="PTHR43791">
    <property type="entry name" value="PERMEASE-RELATED"/>
    <property type="match status" value="1"/>
</dbReference>
<dbReference type="InterPro" id="IPR036864">
    <property type="entry name" value="Zn2-C6_fun-type_DNA-bd_sf"/>
</dbReference>
<dbReference type="InterPro" id="IPR011701">
    <property type="entry name" value="MFS"/>
</dbReference>
<keyword evidence="4" id="KW-0479">Metal-binding</keyword>
<evidence type="ECO:0008006" key="15">
    <source>
        <dbReference type="Google" id="ProtNLM"/>
    </source>
</evidence>
<feature type="region of interest" description="Disordered" evidence="9">
    <location>
        <begin position="540"/>
        <end position="578"/>
    </location>
</feature>
<keyword evidence="7" id="KW-0539">Nucleus</keyword>
<evidence type="ECO:0000256" key="10">
    <source>
        <dbReference type="SAM" id="Phobius"/>
    </source>
</evidence>
<dbReference type="RefSeq" id="XP_030994154.1">
    <property type="nucleotide sequence ID" value="XM_031141533.1"/>
</dbReference>
<feature type="coiled-coil region" evidence="8">
    <location>
        <begin position="631"/>
        <end position="658"/>
    </location>
</feature>
<dbReference type="InterPro" id="IPR007219">
    <property type="entry name" value="XnlR_reg_dom"/>
</dbReference>
<accession>A0A507AXS1</accession>
<gene>
    <name evidence="13" type="ORF">E0L32_006855</name>
</gene>
<evidence type="ECO:0000256" key="8">
    <source>
        <dbReference type="SAM" id="Coils"/>
    </source>
</evidence>
<proteinExistence type="predicted"/>
<dbReference type="CDD" id="cd12148">
    <property type="entry name" value="fungal_TF_MHR"/>
    <property type="match status" value="1"/>
</dbReference>
<dbReference type="GO" id="GO:0000981">
    <property type="term" value="F:DNA-binding transcription factor activity, RNA polymerase II-specific"/>
    <property type="evidence" value="ECO:0007669"/>
    <property type="project" value="InterPro"/>
</dbReference>
<dbReference type="InterPro" id="IPR020846">
    <property type="entry name" value="MFS_dom"/>
</dbReference>
<dbReference type="GO" id="GO:0006351">
    <property type="term" value="P:DNA-templated transcription"/>
    <property type="evidence" value="ECO:0007669"/>
    <property type="project" value="InterPro"/>
</dbReference>
<feature type="transmembrane region" description="Helical" evidence="10">
    <location>
        <begin position="109"/>
        <end position="128"/>
    </location>
</feature>
<dbReference type="Pfam" id="PF07690">
    <property type="entry name" value="MFS_1"/>
    <property type="match status" value="1"/>
</dbReference>
<dbReference type="EMBL" id="SKBQ01000040">
    <property type="protein sequence ID" value="TPX12443.1"/>
    <property type="molecule type" value="Genomic_DNA"/>
</dbReference>
<feature type="domain" description="Zn(2)-C6 fungal-type" evidence="11">
    <location>
        <begin position="579"/>
        <end position="611"/>
    </location>
</feature>
<dbReference type="GeneID" id="41974302"/>
<dbReference type="GO" id="GO:0016020">
    <property type="term" value="C:membrane"/>
    <property type="evidence" value="ECO:0007669"/>
    <property type="project" value="UniProtKB-SubCell"/>
</dbReference>
<dbReference type="GO" id="GO:0008270">
    <property type="term" value="F:zinc ion binding"/>
    <property type="evidence" value="ECO:0007669"/>
    <property type="project" value="InterPro"/>
</dbReference>
<comment type="subcellular location">
    <subcellularLocation>
        <location evidence="1">Membrane</location>
        <topology evidence="1">Multi-pass membrane protein</topology>
    </subcellularLocation>
</comment>
<dbReference type="SUPFAM" id="SSF57701">
    <property type="entry name" value="Zn2/Cys6 DNA-binding domain"/>
    <property type="match status" value="1"/>
</dbReference>
<keyword evidence="5 10" id="KW-1133">Transmembrane helix</keyword>
<dbReference type="Pfam" id="PF04082">
    <property type="entry name" value="Fungal_trans"/>
    <property type="match status" value="1"/>
</dbReference>
<evidence type="ECO:0000256" key="9">
    <source>
        <dbReference type="SAM" id="MobiDB-lite"/>
    </source>
</evidence>
<keyword evidence="2" id="KW-0813">Transport</keyword>
<organism evidence="13 14">
    <name type="scientific">Thyridium curvatum</name>
    <dbReference type="NCBI Taxonomy" id="1093900"/>
    <lineage>
        <taxon>Eukaryota</taxon>
        <taxon>Fungi</taxon>
        <taxon>Dikarya</taxon>
        <taxon>Ascomycota</taxon>
        <taxon>Pezizomycotina</taxon>
        <taxon>Sordariomycetes</taxon>
        <taxon>Sordariomycetidae</taxon>
        <taxon>Thyridiales</taxon>
        <taxon>Thyridiaceae</taxon>
        <taxon>Thyridium</taxon>
    </lineage>
</organism>
<dbReference type="PROSITE" id="PS50850">
    <property type="entry name" value="MFS"/>
    <property type="match status" value="1"/>
</dbReference>